<dbReference type="AlphaFoldDB" id="A0A4R9AU76"/>
<reference evidence="1 2" key="1">
    <citation type="submission" date="2019-03" db="EMBL/GenBank/DDBJ databases">
        <title>Genomics of glacier-inhabiting Cryobacterium strains.</title>
        <authorList>
            <person name="Liu Q."/>
            <person name="Xin Y.-H."/>
        </authorList>
    </citation>
    <scope>NUCLEOTIDE SEQUENCE [LARGE SCALE GENOMIC DNA]</scope>
    <source>
        <strain evidence="1 2">Hz16</strain>
    </source>
</reference>
<evidence type="ECO:0000313" key="2">
    <source>
        <dbReference type="Proteomes" id="UP000297983"/>
    </source>
</evidence>
<comment type="caution">
    <text evidence="1">The sequence shown here is derived from an EMBL/GenBank/DDBJ whole genome shotgun (WGS) entry which is preliminary data.</text>
</comment>
<dbReference type="RefSeq" id="WP_134552108.1">
    <property type="nucleotide sequence ID" value="NZ_SOHL01000020.1"/>
</dbReference>
<dbReference type="EMBL" id="SOHL01000020">
    <property type="protein sequence ID" value="TFD69974.1"/>
    <property type="molecule type" value="Genomic_DNA"/>
</dbReference>
<name>A0A4R9AU76_9MICO</name>
<organism evidence="1 2">
    <name type="scientific">Cryobacterium gelidum</name>
    <dbReference type="NCBI Taxonomy" id="1259164"/>
    <lineage>
        <taxon>Bacteria</taxon>
        <taxon>Bacillati</taxon>
        <taxon>Actinomycetota</taxon>
        <taxon>Actinomycetes</taxon>
        <taxon>Micrococcales</taxon>
        <taxon>Microbacteriaceae</taxon>
        <taxon>Cryobacterium</taxon>
    </lineage>
</organism>
<sequence>MNDLVERRLVKLLRVQSSDDDLADNDVQLLTIGDYRAFVVAHAQRNEFALVLVGLLDIDLLGSWSRPTHA</sequence>
<protein>
    <submittedName>
        <fullName evidence="1">Uncharacterized protein</fullName>
    </submittedName>
</protein>
<dbReference type="Proteomes" id="UP000297983">
    <property type="component" value="Unassembled WGS sequence"/>
</dbReference>
<accession>A0A4R9AU76</accession>
<gene>
    <name evidence="1" type="ORF">E3T50_11870</name>
</gene>
<keyword evidence="2" id="KW-1185">Reference proteome</keyword>
<proteinExistence type="predicted"/>
<evidence type="ECO:0000313" key="1">
    <source>
        <dbReference type="EMBL" id="TFD69974.1"/>
    </source>
</evidence>